<protein>
    <submittedName>
        <fullName evidence="2">Uncharacterized protein</fullName>
    </submittedName>
</protein>
<dbReference type="PANTHER" id="PTHR33488:SF2">
    <property type="entry name" value="EARLY ENDOSOME ANTIGEN 1-LIKE"/>
    <property type="match status" value="1"/>
</dbReference>
<keyword evidence="1" id="KW-0175">Coiled coil</keyword>
<evidence type="ECO:0000256" key="1">
    <source>
        <dbReference type="SAM" id="Coils"/>
    </source>
</evidence>
<dbReference type="Ensembl" id="ENSECRT00000009424.1">
    <property type="protein sequence ID" value="ENSECRP00000009274.1"/>
    <property type="gene ID" value="ENSECRG00000006215.1"/>
</dbReference>
<name>A0A8C4S0G5_ERPCA</name>
<evidence type="ECO:0000313" key="3">
    <source>
        <dbReference type="Proteomes" id="UP000694620"/>
    </source>
</evidence>
<reference evidence="2" key="3">
    <citation type="submission" date="2025-09" db="UniProtKB">
        <authorList>
            <consortium name="Ensembl"/>
        </authorList>
    </citation>
    <scope>IDENTIFICATION</scope>
</reference>
<evidence type="ECO:0000313" key="2">
    <source>
        <dbReference type="Ensembl" id="ENSECRP00000009274.1"/>
    </source>
</evidence>
<feature type="coiled-coil region" evidence="1">
    <location>
        <begin position="177"/>
        <end position="225"/>
    </location>
</feature>
<feature type="coiled-coil region" evidence="1">
    <location>
        <begin position="440"/>
        <end position="478"/>
    </location>
</feature>
<dbReference type="GeneTree" id="ENSGT00390000008061"/>
<accession>A0A8C4S0G5</accession>
<reference evidence="2" key="2">
    <citation type="submission" date="2025-08" db="UniProtKB">
        <authorList>
            <consortium name="Ensembl"/>
        </authorList>
    </citation>
    <scope>IDENTIFICATION</scope>
</reference>
<proteinExistence type="predicted"/>
<dbReference type="PANTHER" id="PTHR33488">
    <property type="entry name" value="ZGC:162509"/>
    <property type="match status" value="1"/>
</dbReference>
<organism evidence="2 3">
    <name type="scientific">Erpetoichthys calabaricus</name>
    <name type="common">Rope fish</name>
    <name type="synonym">Calamoichthys calabaricus</name>
    <dbReference type="NCBI Taxonomy" id="27687"/>
    <lineage>
        <taxon>Eukaryota</taxon>
        <taxon>Metazoa</taxon>
        <taxon>Chordata</taxon>
        <taxon>Craniata</taxon>
        <taxon>Vertebrata</taxon>
        <taxon>Euteleostomi</taxon>
        <taxon>Actinopterygii</taxon>
        <taxon>Polypteriformes</taxon>
        <taxon>Polypteridae</taxon>
        <taxon>Erpetoichthys</taxon>
    </lineage>
</organism>
<dbReference type="AlphaFoldDB" id="A0A8C4S0G5"/>
<dbReference type="Proteomes" id="UP000694620">
    <property type="component" value="Chromosome 6"/>
</dbReference>
<sequence length="573" mass="65242">MSSVDIQKAVFSVSKAEDVRQETILLMKPYANWEEFLMPGPLSIAILGELVYISSKGDFSINKNPPEKGYEYIRHPESFRACLMQVTNSGWLAFNEAHKNMDQIRLHSGTVPLYLKMAVRTLLQNNPDRARALIPSQLQNIRNIASECTRLAESTEKKFTDVILLIQEILEACINAKHLYEEDLQNIKLKLEEAKMKKESTDMAKKLAEENLTRMSKELDEAHDQFKKSLDSIPTGWEMVGMTLAEGITGSLNSFISGTLSILSSPKKITNKFKSSSSESSNSVKSDNPLAVNNIYSKSIQLLRLSQQMQMFLGNDQIKWKEIYDERNESLKSNWLKKQYEDIEKRVKAEEDCKPKETALNICKAAISICNMLTKYAPKKVCTDEEKKNLLTQIANLKDSCEMFDSESKSFTKSPAFQTPPPNIAQKNNEAQKSAVQAASDNARFKIEQSQAQLKQAQDTYKKSIENFEKNNKELTDILVSMRSCQVKEIDFNTAIKMLMKGLDAMGRVKEQWEKMVHFFQMISNLICTCLNTSLKQFVTSTDEIAKLGRKRTEKSAQEITTPDRYPSIWART</sequence>
<reference evidence="2" key="1">
    <citation type="submission" date="2021-06" db="EMBL/GenBank/DDBJ databases">
        <authorList>
            <consortium name="Wellcome Sanger Institute Data Sharing"/>
        </authorList>
    </citation>
    <scope>NUCLEOTIDE SEQUENCE [LARGE SCALE GENOMIC DNA]</scope>
</reference>
<keyword evidence="3" id="KW-1185">Reference proteome</keyword>